<dbReference type="Proteomes" id="UP000265509">
    <property type="component" value="Unassembled WGS sequence"/>
</dbReference>
<dbReference type="AlphaFoldDB" id="A0A3L7DS22"/>
<evidence type="ECO:0000259" key="1">
    <source>
        <dbReference type="Pfam" id="PF13577"/>
    </source>
</evidence>
<dbReference type="InterPro" id="IPR032710">
    <property type="entry name" value="NTF2-like_dom_sf"/>
</dbReference>
<evidence type="ECO:0000313" key="2">
    <source>
        <dbReference type="EMBL" id="RLQ20214.1"/>
    </source>
</evidence>
<keyword evidence="3" id="KW-1185">Reference proteome</keyword>
<gene>
    <name evidence="2" type="ORF">DWB85_18895</name>
</gene>
<dbReference type="Pfam" id="PF13577">
    <property type="entry name" value="SnoaL_4"/>
    <property type="match status" value="1"/>
</dbReference>
<comment type="caution">
    <text evidence="2">The sequence shown here is derived from an EMBL/GenBank/DDBJ whole genome shotgun (WGS) entry which is preliminary data.</text>
</comment>
<protein>
    <submittedName>
        <fullName evidence="2">DUF4440 domain-containing protein</fullName>
    </submittedName>
</protein>
<dbReference type="SUPFAM" id="SSF54427">
    <property type="entry name" value="NTF2-like"/>
    <property type="match status" value="1"/>
</dbReference>
<organism evidence="2 3">
    <name type="scientific">Seongchinamella sediminis</name>
    <dbReference type="NCBI Taxonomy" id="2283635"/>
    <lineage>
        <taxon>Bacteria</taxon>
        <taxon>Pseudomonadati</taxon>
        <taxon>Pseudomonadota</taxon>
        <taxon>Gammaproteobacteria</taxon>
        <taxon>Cellvibrionales</taxon>
        <taxon>Halieaceae</taxon>
        <taxon>Seongchinamella</taxon>
    </lineage>
</organism>
<name>A0A3L7DS22_9GAMM</name>
<dbReference type="OrthoDB" id="2860904at2"/>
<sequence>MQQLIDERAIYRQLMRFARAMDERDWDQLAQVTSEDFVADTGRGDIHGREACIAFMRSFLDHCGTTQHLLANVVIDVEADSATSSAYVCDMHLARDKSRGDSFRTLGIYHDQWQRVGDTWLMTRRKKYNRATLGTMDVFRPA</sequence>
<feature type="domain" description="SnoaL-like" evidence="1">
    <location>
        <begin position="3"/>
        <end position="126"/>
    </location>
</feature>
<proteinExistence type="predicted"/>
<dbReference type="Gene3D" id="3.10.450.50">
    <property type="match status" value="1"/>
</dbReference>
<dbReference type="EMBL" id="QRAN01000040">
    <property type="protein sequence ID" value="RLQ20214.1"/>
    <property type="molecule type" value="Genomic_DNA"/>
</dbReference>
<accession>A0A3L7DS22</accession>
<reference evidence="2 3" key="1">
    <citation type="submission" date="2018-07" db="EMBL/GenBank/DDBJ databases">
        <title>Halioglobus sp. genome submission.</title>
        <authorList>
            <person name="Ye M.-Q."/>
            <person name="Du Z.-J."/>
        </authorList>
    </citation>
    <scope>NUCLEOTIDE SEQUENCE [LARGE SCALE GENOMIC DNA]</scope>
    <source>
        <strain evidence="2 3">U0301</strain>
    </source>
</reference>
<evidence type="ECO:0000313" key="3">
    <source>
        <dbReference type="Proteomes" id="UP000265509"/>
    </source>
</evidence>
<dbReference type="InterPro" id="IPR037401">
    <property type="entry name" value="SnoaL-like"/>
</dbReference>
<dbReference type="CDD" id="cd00531">
    <property type="entry name" value="NTF2_like"/>
    <property type="match status" value="1"/>
</dbReference>